<accession>A0A382QK07</accession>
<dbReference type="InterPro" id="IPR018239">
    <property type="entry name" value="DNA_ligase_AS"/>
</dbReference>
<name>A0A382QK07_9ZZZZ</name>
<evidence type="ECO:0000313" key="10">
    <source>
        <dbReference type="EMBL" id="SVC85278.1"/>
    </source>
</evidence>
<dbReference type="PROSITE" id="PS01055">
    <property type="entry name" value="DNA_LIGASE_N1"/>
    <property type="match status" value="1"/>
</dbReference>
<evidence type="ECO:0000256" key="7">
    <source>
        <dbReference type="ARBA" id="ARBA00023027"/>
    </source>
</evidence>
<keyword evidence="5" id="KW-0862">Zinc</keyword>
<evidence type="ECO:0000256" key="5">
    <source>
        <dbReference type="ARBA" id="ARBA00022833"/>
    </source>
</evidence>
<dbReference type="InterPro" id="IPR013839">
    <property type="entry name" value="DNAligase_adenylation"/>
</dbReference>
<dbReference type="EMBL" id="UINC01114750">
    <property type="protein sequence ID" value="SVC85278.1"/>
    <property type="molecule type" value="Genomic_DNA"/>
</dbReference>
<dbReference type="SUPFAM" id="SSF56091">
    <property type="entry name" value="DNA ligase/mRNA capping enzyme, catalytic domain"/>
    <property type="match status" value="1"/>
</dbReference>
<keyword evidence="7" id="KW-0520">NAD</keyword>
<evidence type="ECO:0000256" key="6">
    <source>
        <dbReference type="ARBA" id="ARBA00022842"/>
    </source>
</evidence>
<dbReference type="PANTHER" id="PTHR23389:SF9">
    <property type="entry name" value="DNA LIGASE"/>
    <property type="match status" value="1"/>
</dbReference>
<dbReference type="GO" id="GO:0006281">
    <property type="term" value="P:DNA repair"/>
    <property type="evidence" value="ECO:0007669"/>
    <property type="project" value="UniProtKB-KW"/>
</dbReference>
<gene>
    <name evidence="10" type="ORF">METZ01_LOCUS338132</name>
</gene>
<dbReference type="Gene3D" id="1.10.287.610">
    <property type="entry name" value="Helix hairpin bin"/>
    <property type="match status" value="1"/>
</dbReference>
<evidence type="ECO:0000259" key="9">
    <source>
        <dbReference type="SMART" id="SM00532"/>
    </source>
</evidence>
<dbReference type="Pfam" id="PF01653">
    <property type="entry name" value="DNA_ligase_aden"/>
    <property type="match status" value="1"/>
</dbReference>
<sequence length="232" mass="25507">MSAGEAKKRHAVLAEEIRRHDHAYYVLAEPSISDPDYDRLYRDLLDLEEAHPELLTADSPSQRVGGKAVSEFSSHRHAMPMMSLDNTYSFDELAAFLQRVEKRLPEAELDWTIEPKIDGLAVSLRYENGVLVVGATRGDGASGDDITGNLKTIRSLPLRLEAKSPAVLEVRGEVFMSRAGFAKLNEKRKGDGEEPFANPRNAAAGSLKLLDPKLVAERPLGIILYGLGEVKG</sequence>
<dbReference type="GO" id="GO:0046872">
    <property type="term" value="F:metal ion binding"/>
    <property type="evidence" value="ECO:0007669"/>
    <property type="project" value="UniProtKB-KW"/>
</dbReference>
<dbReference type="FunFam" id="1.10.287.610:FF:000002">
    <property type="entry name" value="DNA ligase"/>
    <property type="match status" value="1"/>
</dbReference>
<evidence type="ECO:0000256" key="2">
    <source>
        <dbReference type="ARBA" id="ARBA00022705"/>
    </source>
</evidence>
<keyword evidence="3" id="KW-0479">Metal-binding</keyword>
<dbReference type="GO" id="GO:0003911">
    <property type="term" value="F:DNA ligase (NAD+) activity"/>
    <property type="evidence" value="ECO:0007669"/>
    <property type="project" value="InterPro"/>
</dbReference>
<keyword evidence="4" id="KW-0227">DNA damage</keyword>
<dbReference type="PANTHER" id="PTHR23389">
    <property type="entry name" value="CHROMOSOME TRANSMISSION FIDELITY FACTOR 18"/>
    <property type="match status" value="1"/>
</dbReference>
<evidence type="ECO:0000256" key="1">
    <source>
        <dbReference type="ARBA" id="ARBA00022598"/>
    </source>
</evidence>
<keyword evidence="2" id="KW-0235">DNA replication</keyword>
<evidence type="ECO:0000256" key="4">
    <source>
        <dbReference type="ARBA" id="ARBA00022763"/>
    </source>
</evidence>
<dbReference type="Gene3D" id="3.30.470.30">
    <property type="entry name" value="DNA ligase/mRNA capping enzyme"/>
    <property type="match status" value="1"/>
</dbReference>
<keyword evidence="1" id="KW-0436">Ligase</keyword>
<dbReference type="CDD" id="cd00114">
    <property type="entry name" value="LIGANc"/>
    <property type="match status" value="1"/>
</dbReference>
<dbReference type="GO" id="GO:0005829">
    <property type="term" value="C:cytosol"/>
    <property type="evidence" value="ECO:0007669"/>
    <property type="project" value="TreeGrafter"/>
</dbReference>
<dbReference type="GO" id="GO:0006260">
    <property type="term" value="P:DNA replication"/>
    <property type="evidence" value="ECO:0007669"/>
    <property type="project" value="UniProtKB-KW"/>
</dbReference>
<dbReference type="InterPro" id="IPR013840">
    <property type="entry name" value="DNAligase_N"/>
</dbReference>
<keyword evidence="6" id="KW-0460">Magnesium</keyword>
<feature type="domain" description="NAD-dependent DNA ligase N-terminal" evidence="9">
    <location>
        <begin position="5"/>
        <end position="232"/>
    </location>
</feature>
<dbReference type="SMART" id="SM00532">
    <property type="entry name" value="LIGANc"/>
    <property type="match status" value="1"/>
</dbReference>
<organism evidence="10">
    <name type="scientific">marine metagenome</name>
    <dbReference type="NCBI Taxonomy" id="408172"/>
    <lineage>
        <taxon>unclassified sequences</taxon>
        <taxon>metagenomes</taxon>
        <taxon>ecological metagenomes</taxon>
    </lineage>
</organism>
<reference evidence="10" key="1">
    <citation type="submission" date="2018-05" db="EMBL/GenBank/DDBJ databases">
        <authorList>
            <person name="Lanie J.A."/>
            <person name="Ng W.-L."/>
            <person name="Kazmierczak K.M."/>
            <person name="Andrzejewski T.M."/>
            <person name="Davidsen T.M."/>
            <person name="Wayne K.J."/>
            <person name="Tettelin H."/>
            <person name="Glass J.I."/>
            <person name="Rusch D."/>
            <person name="Podicherti R."/>
            <person name="Tsui H.-C.T."/>
            <person name="Winkler M.E."/>
        </authorList>
    </citation>
    <scope>NUCLEOTIDE SEQUENCE</scope>
</reference>
<proteinExistence type="predicted"/>
<keyword evidence="8" id="KW-0234">DNA repair</keyword>
<feature type="non-terminal residue" evidence="10">
    <location>
        <position position="232"/>
    </location>
</feature>
<evidence type="ECO:0000256" key="8">
    <source>
        <dbReference type="ARBA" id="ARBA00023204"/>
    </source>
</evidence>
<evidence type="ECO:0000256" key="3">
    <source>
        <dbReference type="ARBA" id="ARBA00022723"/>
    </source>
</evidence>
<dbReference type="AlphaFoldDB" id="A0A382QK07"/>
<protein>
    <recommendedName>
        <fullName evidence="9">NAD-dependent DNA ligase N-terminal domain-containing protein</fullName>
    </recommendedName>
</protein>